<reference evidence="1 2" key="1">
    <citation type="submission" date="2016-01" db="EMBL/GenBank/DDBJ databases">
        <authorList>
            <person name="Oliw E.H."/>
        </authorList>
    </citation>
    <scope>NUCLEOTIDE SEQUENCE [LARGE SCALE GENOMIC DNA]</scope>
    <source>
        <strain evidence="1">LMG 27134</strain>
    </source>
</reference>
<proteinExistence type="predicted"/>
<evidence type="ECO:0000313" key="2">
    <source>
        <dbReference type="Proteomes" id="UP000054683"/>
    </source>
</evidence>
<dbReference type="OrthoDB" id="53863at2"/>
<gene>
    <name evidence="1" type="ORF">AWB69_08802</name>
</gene>
<dbReference type="NCBIfam" id="NF033572">
    <property type="entry name" value="transpos_ISKra4"/>
    <property type="match status" value="1"/>
</dbReference>
<organism evidence="1 2">
    <name type="scientific">Caballeronia udeis</name>
    <dbReference type="NCBI Taxonomy" id="1232866"/>
    <lineage>
        <taxon>Bacteria</taxon>
        <taxon>Pseudomonadati</taxon>
        <taxon>Pseudomonadota</taxon>
        <taxon>Betaproteobacteria</taxon>
        <taxon>Burkholderiales</taxon>
        <taxon>Burkholderiaceae</taxon>
        <taxon>Caballeronia</taxon>
    </lineage>
</organism>
<dbReference type="RefSeq" id="WP_156529182.1">
    <property type="nucleotide sequence ID" value="NZ_FCOK02000121.1"/>
</dbReference>
<evidence type="ECO:0000313" key="1">
    <source>
        <dbReference type="EMBL" id="SAL72403.1"/>
    </source>
</evidence>
<sequence length="486" mass="54015">MRLIIEARLEAGETSETKATTVAVVERKDRSVADLGLTLAEGRALLAEIQSLLVSEQAAGWMESQLVCDRCGSMLAHKDARSIVLRTVFGKVDVPSPRLLTCRCTAKRGQPRRSVSPLCRVVHQRVTPELEYLQAKWAAHLPYRQATELLREVPPLDKGISFGSTRRRILAIGRALDAQIERDIASGPKAVSAEQVRESTTVGCVSVDSAWLSFSSSPKSRKAARDLAEVKSPWAQKFTRDRHVNIVAGRAIFADRTPRLYAYVHKLMPSAPARLDQFLFASGVAPNERVTVISDDAGEFGKAVDGSQLARGRILDWFHIAMKFKAAKNSVLGSQTIEPEERIAVEKEIDHSKWLVWHGKGRQAVFRIKALDATLLAREGYEHSTLYWNLRRLYFYIEHNAGTLVNYGMRYHKGLPISSSIAESAVNLVVSHRMAKKQQMRWTDEGAHCLAQVRVAVLNKEFSVKKLAGLTKTFVAANSPSARRAA</sequence>
<protein>
    <recommendedName>
        <fullName evidence="3">ISKra4 family transposase</fullName>
    </recommendedName>
</protein>
<name>A0A158JV96_9BURK</name>
<dbReference type="EMBL" id="FCOK02000121">
    <property type="protein sequence ID" value="SAL72403.1"/>
    <property type="molecule type" value="Genomic_DNA"/>
</dbReference>
<evidence type="ECO:0008006" key="3">
    <source>
        <dbReference type="Google" id="ProtNLM"/>
    </source>
</evidence>
<dbReference type="AlphaFoldDB" id="A0A158JV96"/>
<accession>A0A158JV96</accession>
<dbReference type="Proteomes" id="UP000054683">
    <property type="component" value="Unassembled WGS sequence"/>
</dbReference>